<evidence type="ECO:0000313" key="4">
    <source>
        <dbReference type="Proteomes" id="UP000676885"/>
    </source>
</evidence>
<dbReference type="KEGG" id="ajg:KKR91_01965"/>
<organism evidence="3 4">
    <name type="scientific">Arthrobacter jiangjiafuii</name>
    <dbReference type="NCBI Taxonomy" id="2817475"/>
    <lineage>
        <taxon>Bacteria</taxon>
        <taxon>Bacillati</taxon>
        <taxon>Actinomycetota</taxon>
        <taxon>Actinomycetes</taxon>
        <taxon>Micrococcales</taxon>
        <taxon>Micrococcaceae</taxon>
        <taxon>Arthrobacter</taxon>
    </lineage>
</organism>
<feature type="region of interest" description="Disordered" evidence="1">
    <location>
        <begin position="1"/>
        <end position="22"/>
    </location>
</feature>
<reference evidence="3 4" key="1">
    <citation type="submission" date="2021-05" db="EMBL/GenBank/DDBJ databases">
        <title>Novel species in genus Arthrobacter.</title>
        <authorList>
            <person name="Zhang G."/>
        </authorList>
    </citation>
    <scope>NUCLEOTIDE SEQUENCE [LARGE SCALE GENOMIC DNA]</scope>
    <source>
        <strain evidence="4">zg-ZUI227</strain>
    </source>
</reference>
<dbReference type="RefSeq" id="WP_210231362.1">
    <property type="nucleotide sequence ID" value="NZ_CP076022.1"/>
</dbReference>
<accession>A0A975R1F4</accession>
<dbReference type="EMBL" id="CP076022">
    <property type="protein sequence ID" value="QWC10446.1"/>
    <property type="molecule type" value="Genomic_DNA"/>
</dbReference>
<evidence type="ECO:0000256" key="1">
    <source>
        <dbReference type="SAM" id="MobiDB-lite"/>
    </source>
</evidence>
<keyword evidence="2" id="KW-0472">Membrane</keyword>
<name>A0A975R1F4_9MICC</name>
<gene>
    <name evidence="3" type="ORF">KKR91_01965</name>
</gene>
<dbReference type="AlphaFoldDB" id="A0A975R1F4"/>
<feature type="transmembrane region" description="Helical" evidence="2">
    <location>
        <begin position="33"/>
        <end position="59"/>
    </location>
</feature>
<keyword evidence="2" id="KW-1133">Transmembrane helix</keyword>
<evidence type="ECO:0000256" key="2">
    <source>
        <dbReference type="SAM" id="Phobius"/>
    </source>
</evidence>
<sequence length="157" mass="17296">MSDRKRNALEGPTEGELSADRPKKRQRSFLSNLVFWGSMSTLVVFLLLVTVFPLTLGAYDDSHRDRIECNVTDAIAEDDNPRGRRSWATPDVMISTSDCGTLSLVHGSGKTANDAMAEELAQGGKFEFEMGAATRALQGFFDSVGMKPEVLSYRKID</sequence>
<keyword evidence="4" id="KW-1185">Reference proteome</keyword>
<keyword evidence="2" id="KW-0812">Transmembrane</keyword>
<evidence type="ECO:0000313" key="3">
    <source>
        <dbReference type="EMBL" id="QWC10446.1"/>
    </source>
</evidence>
<dbReference type="Proteomes" id="UP000676885">
    <property type="component" value="Chromosome"/>
</dbReference>
<protein>
    <submittedName>
        <fullName evidence="3">Uncharacterized protein</fullName>
    </submittedName>
</protein>
<proteinExistence type="predicted"/>